<dbReference type="InterPro" id="IPR035937">
    <property type="entry name" value="FPG_N"/>
</dbReference>
<keyword evidence="19" id="KW-1185">Reference proteome</keyword>
<evidence type="ECO:0000256" key="11">
    <source>
        <dbReference type="ARBA" id="ARBA00023239"/>
    </source>
</evidence>
<feature type="active site" description="Proton donor" evidence="15">
    <location>
        <position position="3"/>
    </location>
</feature>
<feature type="binding site" evidence="15">
    <location>
        <position position="152"/>
    </location>
    <ligand>
        <name>DNA</name>
        <dbReference type="ChEBI" id="CHEBI:16991"/>
    </ligand>
</feature>
<dbReference type="Pfam" id="PF06831">
    <property type="entry name" value="H2TH"/>
    <property type="match status" value="1"/>
</dbReference>
<sequence>MPELPEVETTRRGIAPSLLGKSLAGATVRESRLRWPVPPDLAALVAGRTVEAVGRRAKYLLFDLGTGHLILHLGMSGSLRFLHEAPPAVKHEHVDLLLSDSALLRYRDPRRFGAILWQPGPAELHPLLRDLGPEPLEAGFDGAYLEQALAGRRTAIKLAIMDARVVVGVGNIYANEALFRCGIAPQREAGELSRAECGQLADAIRLTLTESIAAGGSTLRDFVDSSGQPGYFQQHYFVYDRAGLPCHRCGQAISQTRLGQRSTYWCPYCQPQLSRK</sequence>
<name>A0ABV8MSG3_9NEIS</name>
<dbReference type="NCBIfam" id="TIGR00577">
    <property type="entry name" value="fpg"/>
    <property type="match status" value="1"/>
</dbReference>
<comment type="subunit">
    <text evidence="3 15">Monomer.</text>
</comment>
<keyword evidence="12 15" id="KW-0511">Multifunctional enzyme</keyword>
<dbReference type="SMART" id="SM01232">
    <property type="entry name" value="H2TH"/>
    <property type="match status" value="1"/>
</dbReference>
<feature type="active site" description="Schiff-base intermediate with DNA" evidence="15">
    <location>
        <position position="2"/>
    </location>
</feature>
<feature type="domain" description="FPG-type" evidence="16">
    <location>
        <begin position="237"/>
        <end position="271"/>
    </location>
</feature>
<accession>A0ABV8MSG3</accession>
<comment type="caution">
    <text evidence="18">The sequence shown here is derived from an EMBL/GenBank/DDBJ whole genome shotgun (WGS) entry which is preliminary data.</text>
</comment>
<keyword evidence="7 15" id="KW-0378">Hydrolase</keyword>
<dbReference type="InterPro" id="IPR000214">
    <property type="entry name" value="Znf_DNA_glyclase/AP_lyase"/>
</dbReference>
<dbReference type="HAMAP" id="MF_00103">
    <property type="entry name" value="Fapy_DNA_glycosyl"/>
    <property type="match status" value="1"/>
</dbReference>
<feature type="binding site" evidence="15">
    <location>
        <position position="110"/>
    </location>
    <ligand>
        <name>DNA</name>
        <dbReference type="ChEBI" id="CHEBI:16991"/>
    </ligand>
</feature>
<comment type="similarity">
    <text evidence="2 15">Belongs to the FPG family.</text>
</comment>
<evidence type="ECO:0000256" key="6">
    <source>
        <dbReference type="ARBA" id="ARBA00022771"/>
    </source>
</evidence>
<feature type="domain" description="Formamidopyrimidine-DNA glycosylase catalytic" evidence="17">
    <location>
        <begin position="2"/>
        <end position="113"/>
    </location>
</feature>
<dbReference type="NCBIfam" id="NF002211">
    <property type="entry name" value="PRK01103.1"/>
    <property type="match status" value="1"/>
</dbReference>
<feature type="active site" description="Proton donor; for delta-elimination activity" evidence="15">
    <location>
        <position position="261"/>
    </location>
</feature>
<keyword evidence="6 15" id="KW-0863">Zinc-finger</keyword>
<dbReference type="PANTHER" id="PTHR22993:SF9">
    <property type="entry name" value="FORMAMIDOPYRIMIDINE-DNA GLYCOSYLASE"/>
    <property type="match status" value="1"/>
</dbReference>
<evidence type="ECO:0000256" key="4">
    <source>
        <dbReference type="ARBA" id="ARBA00022723"/>
    </source>
</evidence>
<evidence type="ECO:0000256" key="12">
    <source>
        <dbReference type="ARBA" id="ARBA00023268"/>
    </source>
</evidence>
<evidence type="ECO:0000256" key="2">
    <source>
        <dbReference type="ARBA" id="ARBA00009409"/>
    </source>
</evidence>
<dbReference type="PANTHER" id="PTHR22993">
    <property type="entry name" value="FORMAMIDOPYRIMIDINE-DNA GLYCOSYLASE"/>
    <property type="match status" value="1"/>
</dbReference>
<dbReference type="SUPFAM" id="SSF46946">
    <property type="entry name" value="S13-like H2TH domain"/>
    <property type="match status" value="1"/>
</dbReference>
<dbReference type="Gene3D" id="1.10.8.50">
    <property type="match status" value="1"/>
</dbReference>
<dbReference type="CDD" id="cd08966">
    <property type="entry name" value="EcFpg-like_N"/>
    <property type="match status" value="1"/>
</dbReference>
<dbReference type="InterPro" id="IPR012319">
    <property type="entry name" value="FPG_cat"/>
</dbReference>
<dbReference type="EC" id="4.2.99.18" evidence="15"/>
<keyword evidence="8 15" id="KW-0862">Zinc</keyword>
<dbReference type="GO" id="GO:0008534">
    <property type="term" value="F:oxidized purine nucleobase lesion DNA N-glycosylase activity"/>
    <property type="evidence" value="ECO:0007669"/>
    <property type="project" value="UniProtKB-EC"/>
</dbReference>
<comment type="catalytic activity">
    <reaction evidence="14 15">
        <text>2'-deoxyribonucleotide-(2'-deoxyribose 5'-phosphate)-2'-deoxyribonucleotide-DNA = a 3'-end 2'-deoxyribonucleotide-(2,3-dehydro-2,3-deoxyribose 5'-phosphate)-DNA + a 5'-end 5'-phospho-2'-deoxyribonucleoside-DNA + H(+)</text>
        <dbReference type="Rhea" id="RHEA:66592"/>
        <dbReference type="Rhea" id="RHEA-COMP:13180"/>
        <dbReference type="Rhea" id="RHEA-COMP:16897"/>
        <dbReference type="Rhea" id="RHEA-COMP:17067"/>
        <dbReference type="ChEBI" id="CHEBI:15378"/>
        <dbReference type="ChEBI" id="CHEBI:136412"/>
        <dbReference type="ChEBI" id="CHEBI:157695"/>
        <dbReference type="ChEBI" id="CHEBI:167181"/>
        <dbReference type="EC" id="4.2.99.18"/>
    </reaction>
</comment>
<comment type="function">
    <text evidence="15">Involved in base excision repair of DNA damaged by oxidation or by mutagenic agents. Acts as DNA glycosylase that recognizes and removes damaged bases. Has a preference for oxidized purines, such as 7,8-dihydro-8-oxoguanine (8-oxoG). Has AP (apurinic/apyrimidinic) lyase activity and introduces nicks in the DNA strand. Cleaves the DNA backbone by beta-delta elimination to generate a single-strand break at the site of the removed base with both 3'- and 5'-phosphates.</text>
</comment>
<evidence type="ECO:0000256" key="14">
    <source>
        <dbReference type="ARBA" id="ARBA00044632"/>
    </source>
</evidence>
<evidence type="ECO:0000259" key="17">
    <source>
        <dbReference type="PROSITE" id="PS51068"/>
    </source>
</evidence>
<comment type="cofactor">
    <cofactor evidence="15">
        <name>Zn(2+)</name>
        <dbReference type="ChEBI" id="CHEBI:29105"/>
    </cofactor>
    <text evidence="15">Binds 1 zinc ion per subunit.</text>
</comment>
<evidence type="ECO:0000313" key="19">
    <source>
        <dbReference type="Proteomes" id="UP001595791"/>
    </source>
</evidence>
<dbReference type="RefSeq" id="WP_378164899.1">
    <property type="nucleotide sequence ID" value="NZ_JBHSBU010000001.1"/>
</dbReference>
<protein>
    <recommendedName>
        <fullName evidence="15">Formamidopyrimidine-DNA glycosylase</fullName>
        <shortName evidence="15">Fapy-DNA glycosylase</shortName>
        <ecNumber evidence="15">3.2.2.23</ecNumber>
    </recommendedName>
    <alternativeName>
        <fullName evidence="15">DNA-(apurinic or apyrimidinic site) lyase MutM</fullName>
        <shortName evidence="15">AP lyase MutM</shortName>
        <ecNumber evidence="15">4.2.99.18</ecNumber>
    </alternativeName>
</protein>
<evidence type="ECO:0000256" key="10">
    <source>
        <dbReference type="ARBA" id="ARBA00023204"/>
    </source>
</evidence>
<dbReference type="Pfam" id="PF01149">
    <property type="entry name" value="Fapy_DNA_glyco"/>
    <property type="match status" value="1"/>
</dbReference>
<dbReference type="InterPro" id="IPR020629">
    <property type="entry name" value="FPG_Glyclase"/>
</dbReference>
<dbReference type="InterPro" id="IPR015886">
    <property type="entry name" value="H2TH_FPG"/>
</dbReference>
<dbReference type="Pfam" id="PF06827">
    <property type="entry name" value="zf-FPG_IleRS"/>
    <property type="match status" value="1"/>
</dbReference>
<dbReference type="Gene3D" id="3.20.190.10">
    <property type="entry name" value="MutM-like, N-terminal"/>
    <property type="match status" value="1"/>
</dbReference>
<dbReference type="Proteomes" id="UP001595791">
    <property type="component" value="Unassembled WGS sequence"/>
</dbReference>
<evidence type="ECO:0000259" key="16">
    <source>
        <dbReference type="PROSITE" id="PS51066"/>
    </source>
</evidence>
<keyword evidence="13 15" id="KW-0326">Glycosidase</keyword>
<dbReference type="PROSITE" id="PS51068">
    <property type="entry name" value="FPG_CAT"/>
    <property type="match status" value="1"/>
</dbReference>
<evidence type="ECO:0000256" key="9">
    <source>
        <dbReference type="ARBA" id="ARBA00023125"/>
    </source>
</evidence>
<proteinExistence type="inferred from homology"/>
<dbReference type="PROSITE" id="PS51066">
    <property type="entry name" value="ZF_FPG_2"/>
    <property type="match status" value="1"/>
</dbReference>
<keyword evidence="9 15" id="KW-0238">DNA-binding</keyword>
<dbReference type="InterPro" id="IPR010979">
    <property type="entry name" value="Ribosomal_uS13-like_H2TH"/>
</dbReference>
<dbReference type="EC" id="3.2.2.23" evidence="15"/>
<dbReference type="PROSITE" id="PS01242">
    <property type="entry name" value="ZF_FPG_1"/>
    <property type="match status" value="1"/>
</dbReference>
<feature type="binding site" evidence="15">
    <location>
        <position position="91"/>
    </location>
    <ligand>
        <name>DNA</name>
        <dbReference type="ChEBI" id="CHEBI:16991"/>
    </ligand>
</feature>
<evidence type="ECO:0000256" key="15">
    <source>
        <dbReference type="HAMAP-Rule" id="MF_00103"/>
    </source>
</evidence>
<evidence type="ECO:0000256" key="7">
    <source>
        <dbReference type="ARBA" id="ARBA00022801"/>
    </source>
</evidence>
<dbReference type="SMART" id="SM00898">
    <property type="entry name" value="Fapy_DNA_glyco"/>
    <property type="match status" value="1"/>
</dbReference>
<evidence type="ECO:0000256" key="5">
    <source>
        <dbReference type="ARBA" id="ARBA00022763"/>
    </source>
</evidence>
<dbReference type="InterPro" id="IPR010663">
    <property type="entry name" value="Znf_FPG/IleRS"/>
</dbReference>
<evidence type="ECO:0000256" key="8">
    <source>
        <dbReference type="ARBA" id="ARBA00022833"/>
    </source>
</evidence>
<dbReference type="SUPFAM" id="SSF57716">
    <property type="entry name" value="Glucocorticoid receptor-like (DNA-binding domain)"/>
    <property type="match status" value="1"/>
</dbReference>
<dbReference type="EMBL" id="JBHSBU010000001">
    <property type="protein sequence ID" value="MFC4160259.1"/>
    <property type="molecule type" value="Genomic_DNA"/>
</dbReference>
<evidence type="ECO:0000256" key="3">
    <source>
        <dbReference type="ARBA" id="ARBA00011245"/>
    </source>
</evidence>
<gene>
    <name evidence="15 18" type="primary">mutM</name>
    <name evidence="15" type="synonym">fpg</name>
    <name evidence="18" type="ORF">ACFOW7_13005</name>
</gene>
<keyword evidence="4 15" id="KW-0479">Metal-binding</keyword>
<keyword evidence="5 15" id="KW-0227">DNA damage</keyword>
<dbReference type="GO" id="GO:0140078">
    <property type="term" value="F:class I DNA-(apurinic or apyrimidinic site) endonuclease activity"/>
    <property type="evidence" value="ECO:0007669"/>
    <property type="project" value="UniProtKB-EC"/>
</dbReference>
<keyword evidence="11 15" id="KW-0456">Lyase</keyword>
<comment type="catalytic activity">
    <reaction evidence="1 15">
        <text>Hydrolysis of DNA containing ring-opened 7-methylguanine residues, releasing 2,6-diamino-4-hydroxy-5-(N-methyl)formamidopyrimidine.</text>
        <dbReference type="EC" id="3.2.2.23"/>
    </reaction>
</comment>
<keyword evidence="10 15" id="KW-0234">DNA repair</keyword>
<dbReference type="InterPro" id="IPR015887">
    <property type="entry name" value="DNA_glyclase_Znf_dom_DNA_BS"/>
</dbReference>
<evidence type="ECO:0000256" key="1">
    <source>
        <dbReference type="ARBA" id="ARBA00001668"/>
    </source>
</evidence>
<organism evidence="18 19">
    <name type="scientific">Chitinimonas lacunae</name>
    <dbReference type="NCBI Taxonomy" id="1963018"/>
    <lineage>
        <taxon>Bacteria</taxon>
        <taxon>Pseudomonadati</taxon>
        <taxon>Pseudomonadota</taxon>
        <taxon>Betaproteobacteria</taxon>
        <taxon>Neisseriales</taxon>
        <taxon>Chitinibacteraceae</taxon>
        <taxon>Chitinimonas</taxon>
    </lineage>
</organism>
<dbReference type="SUPFAM" id="SSF81624">
    <property type="entry name" value="N-terminal domain of MutM-like DNA repair proteins"/>
    <property type="match status" value="1"/>
</dbReference>
<reference evidence="19" key="1">
    <citation type="journal article" date="2019" name="Int. J. Syst. Evol. Microbiol.">
        <title>The Global Catalogue of Microorganisms (GCM) 10K type strain sequencing project: providing services to taxonomists for standard genome sequencing and annotation.</title>
        <authorList>
            <consortium name="The Broad Institute Genomics Platform"/>
            <consortium name="The Broad Institute Genome Sequencing Center for Infectious Disease"/>
            <person name="Wu L."/>
            <person name="Ma J."/>
        </authorList>
    </citation>
    <scope>NUCLEOTIDE SEQUENCE [LARGE SCALE GENOMIC DNA]</scope>
    <source>
        <strain evidence="19">LMG 29894</strain>
    </source>
</reference>
<evidence type="ECO:0000256" key="13">
    <source>
        <dbReference type="ARBA" id="ARBA00023295"/>
    </source>
</evidence>
<feature type="active site" description="Proton donor; for beta-elimination activity" evidence="15">
    <location>
        <position position="58"/>
    </location>
</feature>
<evidence type="ECO:0000313" key="18">
    <source>
        <dbReference type="EMBL" id="MFC4160259.1"/>
    </source>
</evidence>